<keyword evidence="3" id="KW-1185">Reference proteome</keyword>
<evidence type="ECO:0000313" key="2">
    <source>
        <dbReference type="EMBL" id="MDT0349196.1"/>
    </source>
</evidence>
<proteinExistence type="predicted"/>
<dbReference type="PROSITE" id="PS51186">
    <property type="entry name" value="GNAT"/>
    <property type="match status" value="1"/>
</dbReference>
<dbReference type="Gene3D" id="3.40.630.30">
    <property type="match status" value="1"/>
</dbReference>
<dbReference type="SUPFAM" id="SSF55729">
    <property type="entry name" value="Acyl-CoA N-acyltransferases (Nat)"/>
    <property type="match status" value="1"/>
</dbReference>
<dbReference type="RefSeq" id="WP_311555177.1">
    <property type="nucleotide sequence ID" value="NZ_JAVREJ010000003.1"/>
</dbReference>
<accession>A0ABU2N5H7</accession>
<dbReference type="EMBL" id="JAVREJ010000003">
    <property type="protein sequence ID" value="MDT0349196.1"/>
    <property type="molecule type" value="Genomic_DNA"/>
</dbReference>
<reference evidence="3" key="1">
    <citation type="submission" date="2023-07" db="EMBL/GenBank/DDBJ databases">
        <title>30 novel species of actinomycetes from the DSMZ collection.</title>
        <authorList>
            <person name="Nouioui I."/>
        </authorList>
    </citation>
    <scope>NUCLEOTIDE SEQUENCE [LARGE SCALE GENOMIC DNA]</scope>
    <source>
        <strain evidence="3">DSM 45834</strain>
    </source>
</reference>
<sequence length="165" mass="18020">MTTVIAEPVVVSHDVTADQVRVLVGDCSPETLRRRFFLPAALEAGEVFRRYRRFLLIGPPSGASVLATVGSRPVGLLNLVAVGDRLVEVGLLVADPWQRRGIATHLLASELARPRWAGWTVRATVQADNQAARRLLFDPLRGRPRRSTAGGAELTVEVVVPEARR</sequence>
<evidence type="ECO:0000313" key="3">
    <source>
        <dbReference type="Proteomes" id="UP001183202"/>
    </source>
</evidence>
<comment type="caution">
    <text evidence="2">The sequence shown here is derived from an EMBL/GenBank/DDBJ whole genome shotgun (WGS) entry which is preliminary data.</text>
</comment>
<protein>
    <submittedName>
        <fullName evidence="2">GNAT family N-acetyltransferase</fullName>
    </submittedName>
</protein>
<dbReference type="InterPro" id="IPR000182">
    <property type="entry name" value="GNAT_dom"/>
</dbReference>
<dbReference type="Pfam" id="PF00583">
    <property type="entry name" value="Acetyltransf_1"/>
    <property type="match status" value="1"/>
</dbReference>
<dbReference type="Proteomes" id="UP001183202">
    <property type="component" value="Unassembled WGS sequence"/>
</dbReference>
<gene>
    <name evidence="2" type="ORF">RM445_06625</name>
</gene>
<organism evidence="2 3">
    <name type="scientific">Pseudonocardia charpentierae</name>
    <dbReference type="NCBI Taxonomy" id="3075545"/>
    <lineage>
        <taxon>Bacteria</taxon>
        <taxon>Bacillati</taxon>
        <taxon>Actinomycetota</taxon>
        <taxon>Actinomycetes</taxon>
        <taxon>Pseudonocardiales</taxon>
        <taxon>Pseudonocardiaceae</taxon>
        <taxon>Pseudonocardia</taxon>
    </lineage>
</organism>
<feature type="domain" description="N-acetyltransferase" evidence="1">
    <location>
        <begin position="22"/>
        <end position="165"/>
    </location>
</feature>
<name>A0ABU2N5H7_9PSEU</name>
<evidence type="ECO:0000259" key="1">
    <source>
        <dbReference type="PROSITE" id="PS51186"/>
    </source>
</evidence>
<dbReference type="InterPro" id="IPR016181">
    <property type="entry name" value="Acyl_CoA_acyltransferase"/>
</dbReference>